<feature type="compositionally biased region" description="Basic and acidic residues" evidence="1">
    <location>
        <begin position="23"/>
        <end position="34"/>
    </location>
</feature>
<feature type="region of interest" description="Disordered" evidence="1">
    <location>
        <begin position="131"/>
        <end position="256"/>
    </location>
</feature>
<feature type="region of interest" description="Disordered" evidence="1">
    <location>
        <begin position="1"/>
        <end position="36"/>
    </location>
</feature>
<evidence type="ECO:0000313" key="2">
    <source>
        <dbReference type="EMBL" id="JAU17197.1"/>
    </source>
</evidence>
<gene>
    <name evidence="2" type="ORF">GA_TR18633_c0_g1_i1_g.60021</name>
</gene>
<proteinExistence type="predicted"/>
<protein>
    <submittedName>
        <fullName evidence="2">Uncharacterized protein</fullName>
    </submittedName>
</protein>
<dbReference type="AlphaFoldDB" id="A0A1J3DHH3"/>
<dbReference type="EMBL" id="GEVI01015123">
    <property type="protein sequence ID" value="JAU17197.1"/>
    <property type="molecule type" value="Transcribed_RNA"/>
</dbReference>
<name>A0A1J3DHH3_NOCCA</name>
<reference evidence="2" key="1">
    <citation type="submission" date="2016-07" db="EMBL/GenBank/DDBJ databases">
        <title>De novo transcriptome assembly of four accessions of the metal hyperaccumulator plant Noccaea caerulescens.</title>
        <authorList>
            <person name="Blande D."/>
            <person name="Halimaa P."/>
            <person name="Tervahauta A.I."/>
            <person name="Aarts M.G."/>
            <person name="Karenlampi S.O."/>
        </authorList>
    </citation>
    <scope>NUCLEOTIDE SEQUENCE</scope>
</reference>
<evidence type="ECO:0000256" key="1">
    <source>
        <dbReference type="SAM" id="MobiDB-lite"/>
    </source>
</evidence>
<feature type="compositionally biased region" description="Polar residues" evidence="1">
    <location>
        <begin position="185"/>
        <end position="196"/>
    </location>
</feature>
<sequence length="356" mass="39673">MQKLDSRAITQCVFEDEEMSSDSENKLPEAKEEGCNEANALEQEALTEENLRHDAVVECGDKAREMLPGLTGTFSIEINLDQEPASDRFVENDLKKSWTEGIGARSVEIRDQQGSDLMHMDASSSMVVEVTQELGDKSEEPLKAQEEAANESRRSVFFPDREAPSHSLLVFGNSNATPSAGDLINTITPQQKNISGSRKREKNAKPCSSKNIKKKDTEPQTGKLEKRKRKQKKPQKEERGSSSSVSMEEKPIDWPKPCPYFAFEPITRSFQEEDDSVIRRYLEQHYTAAGNSNNLPLPDFGLPSFSKIKISSLNEEEPESKKMKFSDPSPCVQFASSSLDGCSFACTTMQQTVAGN</sequence>
<organism evidence="2">
    <name type="scientific">Noccaea caerulescens</name>
    <name type="common">Alpine penny-cress</name>
    <name type="synonym">Thlaspi caerulescens</name>
    <dbReference type="NCBI Taxonomy" id="107243"/>
    <lineage>
        <taxon>Eukaryota</taxon>
        <taxon>Viridiplantae</taxon>
        <taxon>Streptophyta</taxon>
        <taxon>Embryophyta</taxon>
        <taxon>Tracheophyta</taxon>
        <taxon>Spermatophyta</taxon>
        <taxon>Magnoliopsida</taxon>
        <taxon>eudicotyledons</taxon>
        <taxon>Gunneridae</taxon>
        <taxon>Pentapetalae</taxon>
        <taxon>rosids</taxon>
        <taxon>malvids</taxon>
        <taxon>Brassicales</taxon>
        <taxon>Brassicaceae</taxon>
        <taxon>Coluteocarpeae</taxon>
        <taxon>Noccaea</taxon>
    </lineage>
</organism>
<feature type="compositionally biased region" description="Basic and acidic residues" evidence="1">
    <location>
        <begin position="134"/>
        <end position="164"/>
    </location>
</feature>
<accession>A0A1J3DHH3</accession>